<protein>
    <submittedName>
        <fullName evidence="1">ArsR family transcriptional regulator</fullName>
    </submittedName>
</protein>
<name>A0AAJ2B5Z3_9HYPH</name>
<dbReference type="InterPro" id="IPR036388">
    <property type="entry name" value="WH-like_DNA-bd_sf"/>
</dbReference>
<sequence length="80" mass="9003">MTNQGVKEEIPTQILAILKEYKRCEVTSITSNTLAKTLGIHTTRVTKELTALIKSGKVTYARNTQRASQRFYQLAEGCEK</sequence>
<dbReference type="AlphaFoldDB" id="A0AAJ2B5Z3"/>
<evidence type="ECO:0000313" key="2">
    <source>
        <dbReference type="Proteomes" id="UP001255601"/>
    </source>
</evidence>
<dbReference type="InterPro" id="IPR036390">
    <property type="entry name" value="WH_DNA-bd_sf"/>
</dbReference>
<gene>
    <name evidence="1" type="ORF">QE369_001186</name>
</gene>
<proteinExistence type="predicted"/>
<dbReference type="Proteomes" id="UP001255601">
    <property type="component" value="Unassembled WGS sequence"/>
</dbReference>
<dbReference type="SUPFAM" id="SSF46785">
    <property type="entry name" value="Winged helix' DNA-binding domain"/>
    <property type="match status" value="1"/>
</dbReference>
<reference evidence="1" key="1">
    <citation type="submission" date="2023-08" db="EMBL/GenBank/DDBJ databases">
        <title>Functional and genomic diversity of the sorghum phyllosphere microbiome.</title>
        <authorList>
            <person name="Shade A."/>
        </authorList>
    </citation>
    <scope>NUCLEOTIDE SEQUENCE</scope>
    <source>
        <strain evidence="1">SORGH_AS_0974</strain>
    </source>
</reference>
<accession>A0AAJ2B5Z3</accession>
<evidence type="ECO:0000313" key="1">
    <source>
        <dbReference type="EMBL" id="MDR6101008.1"/>
    </source>
</evidence>
<dbReference type="Gene3D" id="1.10.10.10">
    <property type="entry name" value="Winged helix-like DNA-binding domain superfamily/Winged helix DNA-binding domain"/>
    <property type="match status" value="1"/>
</dbReference>
<dbReference type="RefSeq" id="WP_309769955.1">
    <property type="nucleotide sequence ID" value="NZ_JAVIZC010000001.1"/>
</dbReference>
<organism evidence="1 2">
    <name type="scientific">Agrobacterium larrymoorei</name>
    <dbReference type="NCBI Taxonomy" id="160699"/>
    <lineage>
        <taxon>Bacteria</taxon>
        <taxon>Pseudomonadati</taxon>
        <taxon>Pseudomonadota</taxon>
        <taxon>Alphaproteobacteria</taxon>
        <taxon>Hyphomicrobiales</taxon>
        <taxon>Rhizobiaceae</taxon>
        <taxon>Rhizobium/Agrobacterium group</taxon>
        <taxon>Agrobacterium</taxon>
    </lineage>
</organism>
<dbReference type="EMBL" id="JAVIZC010000001">
    <property type="protein sequence ID" value="MDR6101008.1"/>
    <property type="molecule type" value="Genomic_DNA"/>
</dbReference>
<comment type="caution">
    <text evidence="1">The sequence shown here is derived from an EMBL/GenBank/DDBJ whole genome shotgun (WGS) entry which is preliminary data.</text>
</comment>